<keyword evidence="1" id="KW-0175">Coiled coil</keyword>
<organism evidence="3 4">
    <name type="scientific">Caballeronia grimmiae</name>
    <dbReference type="NCBI Taxonomy" id="1071679"/>
    <lineage>
        <taxon>Bacteria</taxon>
        <taxon>Pseudomonadati</taxon>
        <taxon>Pseudomonadota</taxon>
        <taxon>Betaproteobacteria</taxon>
        <taxon>Burkholderiales</taxon>
        <taxon>Burkholderiaceae</taxon>
        <taxon>Caballeronia</taxon>
    </lineage>
</organism>
<accession>A0ABQ1S2J4</accession>
<evidence type="ECO:0000313" key="4">
    <source>
        <dbReference type="Proteomes" id="UP000597138"/>
    </source>
</evidence>
<dbReference type="EMBL" id="BMEG01000011">
    <property type="protein sequence ID" value="GGD90649.1"/>
    <property type="molecule type" value="Genomic_DNA"/>
</dbReference>
<gene>
    <name evidence="3" type="ORF">GCM10010985_51630</name>
</gene>
<protein>
    <recommendedName>
        <fullName evidence="2">YhaN AAA domain-containing protein</fullName>
    </recommendedName>
</protein>
<dbReference type="PANTHER" id="PTHR41259">
    <property type="entry name" value="DOUBLE-STRAND BREAK REPAIR RAD50 ATPASE, PUTATIVE-RELATED"/>
    <property type="match status" value="1"/>
</dbReference>
<dbReference type="SUPFAM" id="SSF52540">
    <property type="entry name" value="P-loop containing nucleoside triphosphate hydrolases"/>
    <property type="match status" value="1"/>
</dbReference>
<dbReference type="Pfam" id="PF13514">
    <property type="entry name" value="AAA_27"/>
    <property type="match status" value="1"/>
</dbReference>
<dbReference type="RefSeq" id="WP_229754073.1">
    <property type="nucleotide sequence ID" value="NZ_BMEG01000011.1"/>
</dbReference>
<comment type="caution">
    <text evidence="3">The sequence shown here is derived from an EMBL/GenBank/DDBJ whole genome shotgun (WGS) entry which is preliminary data.</text>
</comment>
<feature type="domain" description="YhaN AAA" evidence="2">
    <location>
        <begin position="1"/>
        <end position="206"/>
    </location>
</feature>
<keyword evidence="4" id="KW-1185">Reference proteome</keyword>
<evidence type="ECO:0000259" key="2">
    <source>
        <dbReference type="Pfam" id="PF13514"/>
    </source>
</evidence>
<dbReference type="Gene3D" id="3.40.50.300">
    <property type="entry name" value="P-loop containing nucleotide triphosphate hydrolases"/>
    <property type="match status" value="1"/>
</dbReference>
<evidence type="ECO:0000256" key="1">
    <source>
        <dbReference type="SAM" id="Coils"/>
    </source>
</evidence>
<sequence>MRISQLDLIRYGKFTDHAVEFPSAEQDFHFVVGPNEAGKSTIKTAISELLFGMPHSSPLAFRHPQSDLRVGGKLQKDGAGIAFHRTKSRKSPLVTPNGDALTADALAPFLGTADKSFFEQMYCLDHETLIQGSKSILDASSDVGQVLFQSAAGIASLGEVRQRLADEAKEIWTKHRASGRTYYVGLKQYEEATAELKTASVRTAQWRRAHGAVEDVQERSREQEARRAELEAKRARFERIRRVAPYLNVWREKSAELNELDDTADLPVNAEATLQNALTRLASAQTALDLHANDVGQLKKELGEIRIDQTLLAVEADIRALEATRHQCANHADEITRLEQDVAARLRQIAQDCAQLGWPQDEAGARRSLPGPLALQTVSSLMLERGELELAARHAQQAVEEGIAEIAALEARLAAIASADVAPGLRAAVRAAQKVRDTDATQRRLDDARREAEYALQAGLASLGKWTRPLVELRAMTLPAVERIASMRDERQALASRVALAVDRLKEAQDALDATRTELGDFVETHRVVTGDEVRDARNARDAAWQAIRSGEVTLSTGATPFETTMRAADEFADRQLGSVGQSTQLAALKRRVAADEQTVERRRQAERDATAALENLDASWRALAAQSQIADMALDDVPSWFVRREQALAASQTLDKHSAELARESADAAAHRDDLARHLGDAGVAVDTSARLDTLCDIAETHIGEIDAAMLTRRHVSAQLDTARAESVARQATAKSANEAFARWQGGWAAAVGKAGVAVAADSQSAAETAIGIVKRIGEQLVQVDAIRSGQIDVMRASLAALASNAARLAGLVDSELATLEANGVSLELSTRLESACGARAEAERLTKALAAANGHMSAAKAAVEDARASLRPLYELAGVDTPDQLAARIAKSTRKRELIAAVNDARDAFIKGGDGLTLDALIADVEGADIASVEAELSLIGGALNESVHASTELAAELAAANRELAAISGEANAARAEAKRQEALSAMADAAEASSRSRRHRRC</sequence>
<feature type="coiled-coil region" evidence="1">
    <location>
        <begin position="960"/>
        <end position="996"/>
    </location>
</feature>
<dbReference type="InterPro" id="IPR038734">
    <property type="entry name" value="YhaN_AAA"/>
</dbReference>
<feature type="coiled-coil region" evidence="1">
    <location>
        <begin position="213"/>
        <end position="240"/>
    </location>
</feature>
<dbReference type="PANTHER" id="PTHR41259:SF1">
    <property type="entry name" value="DOUBLE-STRAND BREAK REPAIR RAD50 ATPASE, PUTATIVE-RELATED"/>
    <property type="match status" value="1"/>
</dbReference>
<dbReference type="Proteomes" id="UP000597138">
    <property type="component" value="Unassembled WGS sequence"/>
</dbReference>
<name>A0ABQ1S2J4_9BURK</name>
<dbReference type="InterPro" id="IPR027417">
    <property type="entry name" value="P-loop_NTPase"/>
</dbReference>
<evidence type="ECO:0000313" key="3">
    <source>
        <dbReference type="EMBL" id="GGD90649.1"/>
    </source>
</evidence>
<proteinExistence type="predicted"/>
<reference evidence="4" key="1">
    <citation type="journal article" date="2019" name="Int. J. Syst. Evol. Microbiol.">
        <title>The Global Catalogue of Microorganisms (GCM) 10K type strain sequencing project: providing services to taxonomists for standard genome sequencing and annotation.</title>
        <authorList>
            <consortium name="The Broad Institute Genomics Platform"/>
            <consortium name="The Broad Institute Genome Sequencing Center for Infectious Disease"/>
            <person name="Wu L."/>
            <person name="Ma J."/>
        </authorList>
    </citation>
    <scope>NUCLEOTIDE SEQUENCE [LARGE SCALE GENOMIC DNA]</scope>
    <source>
        <strain evidence="4">CGMCC 1.11013</strain>
    </source>
</reference>